<dbReference type="CDD" id="cd18807">
    <property type="entry name" value="SF1_C_UvrD"/>
    <property type="match status" value="1"/>
</dbReference>
<evidence type="ECO:0000256" key="3">
    <source>
        <dbReference type="ARBA" id="ARBA00022801"/>
    </source>
</evidence>
<dbReference type="GO" id="GO:0003677">
    <property type="term" value="F:DNA binding"/>
    <property type="evidence" value="ECO:0007669"/>
    <property type="project" value="UniProtKB-KW"/>
</dbReference>
<dbReference type="OrthoDB" id="1470711at2759"/>
<proteinExistence type="inferred from homology"/>
<evidence type="ECO:0000256" key="5">
    <source>
        <dbReference type="ARBA" id="ARBA00022840"/>
    </source>
</evidence>
<dbReference type="Proteomes" id="UP000053317">
    <property type="component" value="Unassembled WGS sequence"/>
</dbReference>
<dbReference type="Pfam" id="PF13361">
    <property type="entry name" value="UvrD_C"/>
    <property type="match status" value="1"/>
</dbReference>
<feature type="compositionally biased region" description="Polar residues" evidence="12">
    <location>
        <begin position="186"/>
        <end position="201"/>
    </location>
</feature>
<dbReference type="InterPro" id="IPR000212">
    <property type="entry name" value="DNA_helicase_UvrD/REP"/>
</dbReference>
<dbReference type="PANTHER" id="PTHR11070">
    <property type="entry name" value="UVRD / RECB / PCRA DNA HELICASE FAMILY MEMBER"/>
    <property type="match status" value="1"/>
</dbReference>
<evidence type="ECO:0000256" key="11">
    <source>
        <dbReference type="PROSITE-ProRule" id="PRU00560"/>
    </source>
</evidence>
<feature type="region of interest" description="Disordered" evidence="12">
    <location>
        <begin position="979"/>
        <end position="1007"/>
    </location>
</feature>
<evidence type="ECO:0000256" key="4">
    <source>
        <dbReference type="ARBA" id="ARBA00022806"/>
    </source>
</evidence>
<comment type="similarity">
    <text evidence="1">Belongs to the helicase family. UvrD subfamily.</text>
</comment>
<dbReference type="SUPFAM" id="SSF52540">
    <property type="entry name" value="P-loop containing nucleoside triphosphate hydrolases"/>
    <property type="match status" value="1"/>
</dbReference>
<organism evidence="15 16">
    <name type="scientific">Phaeomoniella chlamydospora</name>
    <name type="common">Phaeoacremonium chlamydosporum</name>
    <dbReference type="NCBI Taxonomy" id="158046"/>
    <lineage>
        <taxon>Eukaryota</taxon>
        <taxon>Fungi</taxon>
        <taxon>Dikarya</taxon>
        <taxon>Ascomycota</taxon>
        <taxon>Pezizomycotina</taxon>
        <taxon>Eurotiomycetes</taxon>
        <taxon>Chaetothyriomycetidae</taxon>
        <taxon>Phaeomoniellales</taxon>
        <taxon>Phaeomoniellaceae</taxon>
        <taxon>Phaeomoniella</taxon>
    </lineage>
</organism>
<feature type="compositionally biased region" description="Basic and acidic residues" evidence="12">
    <location>
        <begin position="57"/>
        <end position="75"/>
    </location>
</feature>
<dbReference type="InterPro" id="IPR013986">
    <property type="entry name" value="DExx_box_DNA_helicase_dom_sf"/>
</dbReference>
<keyword evidence="2 11" id="KW-0547">Nucleotide-binding</keyword>
<gene>
    <name evidence="15" type="ORF">UCRPC4_g04213</name>
</gene>
<dbReference type="GO" id="GO:0005524">
    <property type="term" value="F:ATP binding"/>
    <property type="evidence" value="ECO:0007669"/>
    <property type="project" value="UniProtKB-UniRule"/>
</dbReference>
<dbReference type="PANTHER" id="PTHR11070:SF2">
    <property type="entry name" value="ATP-DEPENDENT DNA HELICASE SRS2"/>
    <property type="match status" value="1"/>
</dbReference>
<sequence>MVRLIRAKDLREQAAKRLQAQEAKGWCEAHAKREAKRMKAKMDDKLKKKTILEELKAARQRRKESSMEDRPDHSSKRARCALDAANQDSQVAQASTNSKKRRLSDDDLDLPVAKKINISCDIDQREMAKPSLTSGSKVLKDNNGRTVLTTVDALAGYKIPKRSDRRGTSGSKMEKPLQSKVKCVTVTKQESTEIRTSSRAVKSNGVKKTISYSSVRNSRAEESAIANGPASSSKLDRSRAQGDSSKSTAPSKPSLDSRRAHITARSVSMDVILNGLNNAQKDAVTSSSSILQVLAPPGSGKTKTLTARVAYLLTHYGYAPWDIICCTFTVKAAREMRERLRGLIGEGLESKLILGTFHSICRRYLVRYGNKIGLPKGFGIADSADSISIVKRVIKRRKIGIDPSTARSRISHRKARGVSYDEDTPSRAGNKCSVEQQQFRLVFTDYEDELKSTNLLDYDDLLLRCLELLQKHPECVSNVQAVLIDEFQDTNTVQFELMKLFSCAKSRITIVGDPDQSIYSFRAAEVANLLHMQRHYVDTNVIHLEENYRSCGAILSSAQDIIEQDTSRPNKRLKATHAYGSLPTFRRLPSAFAEASWIVIEIQRLIALSGKMLNYSDFVILLRSAALSRLIESAMGKAGVPYRMVGGFRFFDRVEVRILLDYLRTICQPQNNDAFLAVINVPARGIGDKTIKDLVEEADAAKIPLFTFVRDIIRSKRTSICKLRTRIKQNLASLVEIVFTAREKMTACASNSAPKVLLQFLIEKLFYKEFIEKTYREDPEARWTNVEELLAQAEDITSLAMTAESEALPAIEGVEQQESDGGQEALARFLANIALSSEVQTDDDGSQQRVTISTIHAAKGLEWPVVFIPALYEGSIPHSRAEDTDEERRLLYVAMTRAQGLLYLSHPFRGSRSNEETKCSQFIAPRSLTRFFQEAGPVINDELLRCLARSLRRELPREGTIVEEMQKLRSLHDDLWPLTGEPGEEEQRRWAKPATEQFRSRESSGVGDYQTSYTVSSTMDQIQTFSMPNANLSTGFTTAAHHMQTVNVTDKEPLAADARHFKAPITGRNRAQKIQQL</sequence>
<comment type="catalytic activity">
    <reaction evidence="10">
        <text>ATP + H2O = ADP + phosphate + H(+)</text>
        <dbReference type="Rhea" id="RHEA:13065"/>
        <dbReference type="ChEBI" id="CHEBI:15377"/>
        <dbReference type="ChEBI" id="CHEBI:15378"/>
        <dbReference type="ChEBI" id="CHEBI:30616"/>
        <dbReference type="ChEBI" id="CHEBI:43474"/>
        <dbReference type="ChEBI" id="CHEBI:456216"/>
        <dbReference type="EC" id="5.6.2.4"/>
    </reaction>
</comment>
<evidence type="ECO:0000256" key="2">
    <source>
        <dbReference type="ARBA" id="ARBA00022741"/>
    </source>
</evidence>
<feature type="binding site" evidence="11">
    <location>
        <begin position="295"/>
        <end position="302"/>
    </location>
    <ligand>
        <name>ATP</name>
        <dbReference type="ChEBI" id="CHEBI:30616"/>
    </ligand>
</feature>
<feature type="compositionally biased region" description="Polar residues" evidence="12">
    <location>
        <begin position="241"/>
        <end position="251"/>
    </location>
</feature>
<comment type="catalytic activity">
    <reaction evidence="8">
        <text>Couples ATP hydrolysis with the unwinding of duplex DNA by translocating in the 3'-5' direction.</text>
        <dbReference type="EC" id="5.6.2.4"/>
    </reaction>
</comment>
<dbReference type="EC" id="5.6.2.4" evidence="9"/>
<evidence type="ECO:0000256" key="7">
    <source>
        <dbReference type="ARBA" id="ARBA00023235"/>
    </source>
</evidence>
<keyword evidence="16" id="KW-1185">Reference proteome</keyword>
<name>A0A0G2ECJ7_PHACM</name>
<dbReference type="GO" id="GO:0016787">
    <property type="term" value="F:hydrolase activity"/>
    <property type="evidence" value="ECO:0007669"/>
    <property type="project" value="UniProtKB-UniRule"/>
</dbReference>
<feature type="region of interest" description="Disordered" evidence="12">
    <location>
        <begin position="57"/>
        <end position="76"/>
    </location>
</feature>
<dbReference type="PROSITE" id="PS51198">
    <property type="entry name" value="UVRD_HELICASE_ATP_BIND"/>
    <property type="match status" value="1"/>
</dbReference>
<dbReference type="InterPro" id="IPR014016">
    <property type="entry name" value="UvrD-like_ATP-bd"/>
</dbReference>
<feature type="compositionally biased region" description="Basic and acidic residues" evidence="12">
    <location>
        <begin position="161"/>
        <end position="177"/>
    </location>
</feature>
<evidence type="ECO:0000313" key="16">
    <source>
        <dbReference type="Proteomes" id="UP000053317"/>
    </source>
</evidence>
<dbReference type="GO" id="GO:0005634">
    <property type="term" value="C:nucleus"/>
    <property type="evidence" value="ECO:0007669"/>
    <property type="project" value="TreeGrafter"/>
</dbReference>
<evidence type="ECO:0000256" key="6">
    <source>
        <dbReference type="ARBA" id="ARBA00023125"/>
    </source>
</evidence>
<protein>
    <recommendedName>
        <fullName evidence="9">DNA 3'-5' helicase</fullName>
        <ecNumber evidence="9">5.6.2.4</ecNumber>
    </recommendedName>
</protein>
<dbReference type="Gene3D" id="3.40.50.300">
    <property type="entry name" value="P-loop containing nucleotide triphosphate hydrolases"/>
    <property type="match status" value="2"/>
</dbReference>
<dbReference type="Gene3D" id="1.10.486.10">
    <property type="entry name" value="PCRA, domain 4"/>
    <property type="match status" value="1"/>
</dbReference>
<evidence type="ECO:0000256" key="9">
    <source>
        <dbReference type="ARBA" id="ARBA00034808"/>
    </source>
</evidence>
<evidence type="ECO:0000256" key="8">
    <source>
        <dbReference type="ARBA" id="ARBA00034617"/>
    </source>
</evidence>
<evidence type="ECO:0000256" key="12">
    <source>
        <dbReference type="SAM" id="MobiDB-lite"/>
    </source>
</evidence>
<accession>A0A0G2ECJ7</accession>
<dbReference type="CDD" id="cd17932">
    <property type="entry name" value="DEXQc_UvrD"/>
    <property type="match status" value="1"/>
</dbReference>
<dbReference type="InterPro" id="IPR027417">
    <property type="entry name" value="P-loop_NTPase"/>
</dbReference>
<comment type="caution">
    <text evidence="15">The sequence shown here is derived from an EMBL/GenBank/DDBJ whole genome shotgun (WGS) entry which is preliminary data.</text>
</comment>
<evidence type="ECO:0000259" key="14">
    <source>
        <dbReference type="PROSITE" id="PS51217"/>
    </source>
</evidence>
<keyword evidence="4 11" id="KW-0347">Helicase</keyword>
<dbReference type="InterPro" id="IPR014017">
    <property type="entry name" value="DNA_helicase_UvrD-like_C"/>
</dbReference>
<evidence type="ECO:0000313" key="15">
    <source>
        <dbReference type="EMBL" id="KKY20224.1"/>
    </source>
</evidence>
<keyword evidence="3 11" id="KW-0378">Hydrolase</keyword>
<dbReference type="GO" id="GO:0000725">
    <property type="term" value="P:recombinational repair"/>
    <property type="evidence" value="ECO:0007669"/>
    <property type="project" value="TreeGrafter"/>
</dbReference>
<keyword evidence="6" id="KW-0238">DNA-binding</keyword>
<keyword evidence="5 11" id="KW-0067">ATP-binding</keyword>
<evidence type="ECO:0000259" key="13">
    <source>
        <dbReference type="PROSITE" id="PS51198"/>
    </source>
</evidence>
<keyword evidence="7" id="KW-0413">Isomerase</keyword>
<feature type="domain" description="UvrD-like helicase ATP-binding" evidence="13">
    <location>
        <begin position="274"/>
        <end position="551"/>
    </location>
</feature>
<feature type="region of interest" description="Disordered" evidence="12">
    <location>
        <begin position="159"/>
        <end position="259"/>
    </location>
</feature>
<feature type="compositionally biased region" description="Polar residues" evidence="12">
    <location>
        <begin position="86"/>
        <end position="97"/>
    </location>
</feature>
<feature type="domain" description="UvrD-like helicase C-terminal" evidence="14">
    <location>
        <begin position="552"/>
        <end position="860"/>
    </location>
</feature>
<dbReference type="PROSITE" id="PS51217">
    <property type="entry name" value="UVRD_HELICASE_CTER"/>
    <property type="match status" value="1"/>
</dbReference>
<dbReference type="GO" id="GO:0043138">
    <property type="term" value="F:3'-5' DNA helicase activity"/>
    <property type="evidence" value="ECO:0007669"/>
    <property type="project" value="UniProtKB-EC"/>
</dbReference>
<dbReference type="Pfam" id="PF00580">
    <property type="entry name" value="UvrD-helicase"/>
    <property type="match status" value="1"/>
</dbReference>
<reference evidence="15 16" key="2">
    <citation type="submission" date="2015-05" db="EMBL/GenBank/DDBJ databases">
        <authorList>
            <person name="Morales-Cruz A."/>
            <person name="Amrine K.C."/>
            <person name="Cantu D."/>
        </authorList>
    </citation>
    <scope>NUCLEOTIDE SEQUENCE [LARGE SCALE GENOMIC DNA]</scope>
    <source>
        <strain evidence="15">UCRPC4</strain>
    </source>
</reference>
<reference evidence="15 16" key="1">
    <citation type="submission" date="2015-05" db="EMBL/GenBank/DDBJ databases">
        <title>Distinctive expansion of gene families associated with plant cell wall degradation and secondary metabolism in the genomes of grapevine trunk pathogens.</title>
        <authorList>
            <person name="Lawrence D.P."/>
            <person name="Travadon R."/>
            <person name="Rolshausen P.E."/>
            <person name="Baumgartner K."/>
        </authorList>
    </citation>
    <scope>NUCLEOTIDE SEQUENCE [LARGE SCALE GENOMIC DNA]</scope>
    <source>
        <strain evidence="15">UCRPC4</strain>
    </source>
</reference>
<dbReference type="AlphaFoldDB" id="A0A0G2ECJ7"/>
<evidence type="ECO:0000256" key="10">
    <source>
        <dbReference type="ARBA" id="ARBA00048988"/>
    </source>
</evidence>
<dbReference type="Gene3D" id="1.10.10.160">
    <property type="match status" value="1"/>
</dbReference>
<dbReference type="EMBL" id="LCWF01000099">
    <property type="protein sequence ID" value="KKY20224.1"/>
    <property type="molecule type" value="Genomic_DNA"/>
</dbReference>
<feature type="region of interest" description="Disordered" evidence="12">
    <location>
        <begin position="83"/>
        <end position="106"/>
    </location>
</feature>
<evidence type="ECO:0000256" key="1">
    <source>
        <dbReference type="ARBA" id="ARBA00009922"/>
    </source>
</evidence>